<evidence type="ECO:0000259" key="4">
    <source>
        <dbReference type="PROSITE" id="PS50003"/>
    </source>
</evidence>
<dbReference type="Pfam" id="PF00169">
    <property type="entry name" value="PH"/>
    <property type="match status" value="1"/>
</dbReference>
<feature type="compositionally biased region" description="Basic and acidic residues" evidence="3">
    <location>
        <begin position="1166"/>
        <end position="1176"/>
    </location>
</feature>
<feature type="compositionally biased region" description="Acidic residues" evidence="3">
    <location>
        <begin position="211"/>
        <end position="236"/>
    </location>
</feature>
<feature type="compositionally biased region" description="Low complexity" evidence="3">
    <location>
        <begin position="382"/>
        <end position="396"/>
    </location>
</feature>
<dbReference type="PANTHER" id="PTHR36100">
    <property type="entry name" value="BUD SITE SELECTION PROTEIN 4"/>
    <property type="match status" value="1"/>
</dbReference>
<feature type="region of interest" description="Disordered" evidence="3">
    <location>
        <begin position="1"/>
        <end position="189"/>
    </location>
</feature>
<comment type="caution">
    <text evidence="5">The sequence shown here is derived from an EMBL/GenBank/DDBJ whole genome shotgun (WGS) entry which is preliminary data.</text>
</comment>
<proteinExistence type="predicted"/>
<feature type="compositionally biased region" description="Low complexity" evidence="3">
    <location>
        <begin position="478"/>
        <end position="488"/>
    </location>
</feature>
<keyword evidence="6" id="KW-1185">Reference proteome</keyword>
<feature type="compositionally biased region" description="Polar residues" evidence="3">
    <location>
        <begin position="151"/>
        <end position="164"/>
    </location>
</feature>
<feature type="compositionally biased region" description="Low complexity" evidence="3">
    <location>
        <begin position="665"/>
        <end position="674"/>
    </location>
</feature>
<dbReference type="SMART" id="SM00233">
    <property type="entry name" value="PH"/>
    <property type="match status" value="1"/>
</dbReference>
<feature type="compositionally biased region" description="Basic residues" evidence="3">
    <location>
        <begin position="1"/>
        <end position="10"/>
    </location>
</feature>
<dbReference type="GO" id="GO:0051301">
    <property type="term" value="P:cell division"/>
    <property type="evidence" value="ECO:0007669"/>
    <property type="project" value="UniProtKB-KW"/>
</dbReference>
<dbReference type="InterPro" id="IPR011993">
    <property type="entry name" value="PH-like_dom_sf"/>
</dbReference>
<feature type="compositionally biased region" description="Low complexity" evidence="3">
    <location>
        <begin position="836"/>
        <end position="850"/>
    </location>
</feature>
<feature type="region of interest" description="Disordered" evidence="3">
    <location>
        <begin position="1438"/>
        <end position="1474"/>
    </location>
</feature>
<feature type="region of interest" description="Disordered" evidence="3">
    <location>
        <begin position="1345"/>
        <end position="1369"/>
    </location>
</feature>
<keyword evidence="2" id="KW-0131">Cell cycle</keyword>
<gene>
    <name evidence="5" type="ORF">BDP27DRAFT_1415395</name>
</gene>
<feature type="compositionally biased region" description="Pro residues" evidence="3">
    <location>
        <begin position="1125"/>
        <end position="1134"/>
    </location>
</feature>
<feature type="compositionally biased region" description="Low complexity" evidence="3">
    <location>
        <begin position="1136"/>
        <end position="1155"/>
    </location>
</feature>
<dbReference type="SUPFAM" id="SSF50729">
    <property type="entry name" value="PH domain-like"/>
    <property type="match status" value="1"/>
</dbReference>
<feature type="region of interest" description="Disordered" evidence="3">
    <location>
        <begin position="822"/>
        <end position="862"/>
    </location>
</feature>
<feature type="region of interest" description="Disordered" evidence="3">
    <location>
        <begin position="204"/>
        <end position="336"/>
    </location>
</feature>
<evidence type="ECO:0000256" key="3">
    <source>
        <dbReference type="SAM" id="MobiDB-lite"/>
    </source>
</evidence>
<feature type="compositionally biased region" description="Acidic residues" evidence="3">
    <location>
        <begin position="605"/>
        <end position="637"/>
    </location>
</feature>
<feature type="region of interest" description="Disordered" evidence="3">
    <location>
        <begin position="605"/>
        <end position="682"/>
    </location>
</feature>
<feature type="compositionally biased region" description="Low complexity" evidence="3">
    <location>
        <begin position="1446"/>
        <end position="1474"/>
    </location>
</feature>
<evidence type="ECO:0000313" key="5">
    <source>
        <dbReference type="EMBL" id="KAF9075621.1"/>
    </source>
</evidence>
<evidence type="ECO:0000313" key="6">
    <source>
        <dbReference type="Proteomes" id="UP000772434"/>
    </source>
</evidence>
<reference evidence="5" key="1">
    <citation type="submission" date="2020-11" db="EMBL/GenBank/DDBJ databases">
        <authorList>
            <consortium name="DOE Joint Genome Institute"/>
            <person name="Ahrendt S."/>
            <person name="Riley R."/>
            <person name="Andreopoulos W."/>
            <person name="Labutti K."/>
            <person name="Pangilinan J."/>
            <person name="Ruiz-Duenas F.J."/>
            <person name="Barrasa J.M."/>
            <person name="Sanchez-Garcia M."/>
            <person name="Camarero S."/>
            <person name="Miyauchi S."/>
            <person name="Serrano A."/>
            <person name="Linde D."/>
            <person name="Babiker R."/>
            <person name="Drula E."/>
            <person name="Ayuso-Fernandez I."/>
            <person name="Pacheco R."/>
            <person name="Padilla G."/>
            <person name="Ferreira P."/>
            <person name="Barriuso J."/>
            <person name="Kellner H."/>
            <person name="Castanera R."/>
            <person name="Alfaro M."/>
            <person name="Ramirez L."/>
            <person name="Pisabarro A.G."/>
            <person name="Kuo A."/>
            <person name="Tritt A."/>
            <person name="Lipzen A."/>
            <person name="He G."/>
            <person name="Yan M."/>
            <person name="Ng V."/>
            <person name="Cullen D."/>
            <person name="Martin F."/>
            <person name="Rosso M.-N."/>
            <person name="Henrissat B."/>
            <person name="Hibbett D."/>
            <person name="Martinez A.T."/>
            <person name="Grigoriev I.V."/>
        </authorList>
    </citation>
    <scope>NUCLEOTIDE SEQUENCE</scope>
    <source>
        <strain evidence="5">AH 40177</strain>
    </source>
</reference>
<feature type="compositionally biased region" description="Low complexity" evidence="3">
    <location>
        <begin position="405"/>
        <end position="420"/>
    </location>
</feature>
<dbReference type="PANTHER" id="PTHR36100:SF1">
    <property type="entry name" value="BUD SITE SELECTION PROTEIN 4"/>
    <property type="match status" value="1"/>
</dbReference>
<dbReference type="Gene3D" id="2.30.29.30">
    <property type="entry name" value="Pleckstrin-homology domain (PH domain)/Phosphotyrosine-binding domain (PTB)"/>
    <property type="match status" value="1"/>
</dbReference>
<feature type="domain" description="PH" evidence="4">
    <location>
        <begin position="1292"/>
        <end position="1417"/>
    </location>
</feature>
<accession>A0A9P5Q015</accession>
<feature type="compositionally biased region" description="Low complexity" evidence="3">
    <location>
        <begin position="460"/>
        <end position="470"/>
    </location>
</feature>
<feature type="compositionally biased region" description="Low complexity" evidence="3">
    <location>
        <begin position="1357"/>
        <end position="1366"/>
    </location>
</feature>
<dbReference type="PROSITE" id="PS50003">
    <property type="entry name" value="PH_DOMAIN"/>
    <property type="match status" value="1"/>
</dbReference>
<protein>
    <recommendedName>
        <fullName evidence="4">PH domain-containing protein</fullName>
    </recommendedName>
</protein>
<feature type="region of interest" description="Disordered" evidence="3">
    <location>
        <begin position="780"/>
        <end position="806"/>
    </location>
</feature>
<feature type="compositionally biased region" description="Basic and acidic residues" evidence="3">
    <location>
        <begin position="531"/>
        <end position="543"/>
    </location>
</feature>
<dbReference type="InterPro" id="IPR001849">
    <property type="entry name" value="PH_domain"/>
</dbReference>
<dbReference type="OrthoDB" id="2123378at2759"/>
<keyword evidence="1" id="KW-0132">Cell division</keyword>
<dbReference type="InterPro" id="IPR052007">
    <property type="entry name" value="Bud4"/>
</dbReference>
<name>A0A9P5Q015_9AGAR</name>
<feature type="region of interest" description="Disordered" evidence="3">
    <location>
        <begin position="1122"/>
        <end position="1198"/>
    </location>
</feature>
<sequence length="1474" mass="161352">MSGHGQRRLVSHSPDPIKTSILRESNMGWTSPPLESNAAAETSPLRISKPKPAPTSPTPADLARRSSSSYRHMRNNNLVSKSPFKSQIPKAAAPVLPFPTRRVSGEKRPRPPSMHDEAETENARPFALKRDRKQSKTFQGLVEKEPVTKSPFRQQAASISTRTGSPVRPALVTKRMHGPRLSGVKRERRKTKTVTFYENCEVLEFNRDEDTSVEMDVEEAEEEEEDEYGEEEEEEDFRTSTPPPSTHLPADLETEDGVPLGRSHHAERARASKQAFSVHATATSPPPATPPRSQGEFDKDVGMLPDSPSPVKPSRKPTSVSDAFALPNLKDEPLPDVFARDDSILSVATTASEHEHSEVDVDISALERELGNERLINTSMEALPSLPRSHSSSPARSPLPPVPSGPRASASSPSMRSGSPYGLQDKSPRQTPQSQSPLSPRTSPSPFASPTHRRTHILRPRNMGSPRGSPSGNGTGSPRGSPRGSPSMYGQLGLRASVDRQRIVDLSVDHNADVALETDELRSAQGDQSFECEREGEREREMDAPSAHPTTTRMSISMSTISENETETENSAELATIETASKAEQRKVVSVGVVQQCEAVETEVSLDVEVEEDGEDEEGGIREEEEQGCDVRDDEQESVPIELRDQATELDLGDQSFSGDEVDSDASVSASDGGQVDEEEFGLLKAPTSAATGTRKLKFDFGSKFGLGKLGLGFGEDEDDLSMDVDQVDAAPPHDKLSYDAHTRNAGASTSTPIQNMRMDMRSALDRLMDDVASVGGGSGGVVEADHDTSMASTEDEDDDTGMLNNKHATGMHMQRAATDSVVNSHSYAGASRLQSTRNASGSSSSTVTTMAPPVPPKEPKDNIRSREALILERRRMLRRMEEGEFEDDTDEPQASGIGLGAPPSSHLGVGRPSRRRSMSTGDAENLGAERRRAFGGVGMGEGDDALSDSIEKELRKKNGDGMRRKRKRYVNLALRLDAVARKYLVREHQATIYATSEVSHMAGPGDVNAGKAWRTVRRPSDMNEYAKQIREFREQEKPGKAYGKVFVKVLGVKGLVVPMPSEQTAVSCTLNNGIHFVTTPEFRLGKDCRIEQEFELIEHSKLEFTLTLKVRRDPHIIAQFKAVVPPPPRPPPMVSSNPGGSSSSSSSGGNKSSGMRSFFHSSPKKNKDKDKEKRHTPPAPQPAPNFKYQPPNPPRLTENLARYLKPDGTLSRAFISFKDIANRCDTRLFETTFPLIGQRVEVGSKFSTLQVGELVLQVFRLPPLPGLPTEELPQSLEECHRGLRHVNWHKMTYFEGTLTQNGGDCSSWRRRQLRIIGSSLVAFNDVTKRVTATISLRNAVSVEDNQDPHRTGTGIRSPASGVSGASRGGGYDDEYDGLFGVERSFRLVFPTEEILFFADTDEEKAKWLEVLRALVGHIPPHPLWAELLWQRQEELNKARKGQGLSQSQSQPPVAAPAISSSAPAPGSSRPRQA</sequence>
<dbReference type="EMBL" id="JADNRY010000009">
    <property type="protein sequence ID" value="KAF9075621.1"/>
    <property type="molecule type" value="Genomic_DNA"/>
</dbReference>
<feature type="region of interest" description="Disordered" evidence="3">
    <location>
        <begin position="883"/>
        <end position="930"/>
    </location>
</feature>
<organism evidence="5 6">
    <name type="scientific">Rhodocollybia butyracea</name>
    <dbReference type="NCBI Taxonomy" id="206335"/>
    <lineage>
        <taxon>Eukaryota</taxon>
        <taxon>Fungi</taxon>
        <taxon>Dikarya</taxon>
        <taxon>Basidiomycota</taxon>
        <taxon>Agaricomycotina</taxon>
        <taxon>Agaricomycetes</taxon>
        <taxon>Agaricomycetidae</taxon>
        <taxon>Agaricales</taxon>
        <taxon>Marasmiineae</taxon>
        <taxon>Omphalotaceae</taxon>
        <taxon>Rhodocollybia</taxon>
    </lineage>
</organism>
<dbReference type="Proteomes" id="UP000772434">
    <property type="component" value="Unassembled WGS sequence"/>
</dbReference>
<dbReference type="GO" id="GO:0005525">
    <property type="term" value="F:GTP binding"/>
    <property type="evidence" value="ECO:0007669"/>
    <property type="project" value="TreeGrafter"/>
</dbReference>
<feature type="compositionally biased region" description="Basic and acidic residues" evidence="3">
    <location>
        <begin position="103"/>
        <end position="117"/>
    </location>
</feature>
<evidence type="ECO:0000256" key="2">
    <source>
        <dbReference type="ARBA" id="ARBA00023306"/>
    </source>
</evidence>
<feature type="region of interest" description="Disordered" evidence="3">
    <location>
        <begin position="376"/>
        <end position="494"/>
    </location>
</feature>
<evidence type="ECO:0000256" key="1">
    <source>
        <dbReference type="ARBA" id="ARBA00022618"/>
    </source>
</evidence>
<feature type="compositionally biased region" description="Polar residues" evidence="3">
    <location>
        <begin position="65"/>
        <end position="85"/>
    </location>
</feature>
<feature type="compositionally biased region" description="Polar residues" evidence="3">
    <location>
        <begin position="429"/>
        <end position="448"/>
    </location>
</feature>
<feature type="region of interest" description="Disordered" evidence="3">
    <location>
        <begin position="522"/>
        <end position="553"/>
    </location>
</feature>